<feature type="non-terminal residue" evidence="1">
    <location>
        <position position="135"/>
    </location>
</feature>
<evidence type="ECO:0000313" key="2">
    <source>
        <dbReference type="Proteomes" id="UP000054166"/>
    </source>
</evidence>
<dbReference type="InParanoid" id="A0A0C3F4D8"/>
<dbReference type="HOGENOM" id="CLU_138079_0_0_1"/>
<evidence type="ECO:0000313" key="1">
    <source>
        <dbReference type="EMBL" id="KIM74741.1"/>
    </source>
</evidence>
<proteinExistence type="predicted"/>
<dbReference type="Proteomes" id="UP000054166">
    <property type="component" value="Unassembled WGS sequence"/>
</dbReference>
<name>A0A0C3F4D8_PILCF</name>
<dbReference type="OrthoDB" id="2739948at2759"/>
<dbReference type="AlphaFoldDB" id="A0A0C3F4D8"/>
<gene>
    <name evidence="1" type="ORF">PILCRDRAFT_25867</name>
</gene>
<reference evidence="2" key="2">
    <citation type="submission" date="2015-01" db="EMBL/GenBank/DDBJ databases">
        <title>Evolutionary Origins and Diversification of the Mycorrhizal Mutualists.</title>
        <authorList>
            <consortium name="DOE Joint Genome Institute"/>
            <consortium name="Mycorrhizal Genomics Consortium"/>
            <person name="Kohler A."/>
            <person name="Kuo A."/>
            <person name="Nagy L.G."/>
            <person name="Floudas D."/>
            <person name="Copeland A."/>
            <person name="Barry K.W."/>
            <person name="Cichocki N."/>
            <person name="Veneault-Fourrey C."/>
            <person name="LaButti K."/>
            <person name="Lindquist E.A."/>
            <person name="Lipzen A."/>
            <person name="Lundell T."/>
            <person name="Morin E."/>
            <person name="Murat C."/>
            <person name="Riley R."/>
            <person name="Ohm R."/>
            <person name="Sun H."/>
            <person name="Tunlid A."/>
            <person name="Henrissat B."/>
            <person name="Grigoriev I.V."/>
            <person name="Hibbett D.S."/>
            <person name="Martin F."/>
        </authorList>
    </citation>
    <scope>NUCLEOTIDE SEQUENCE [LARGE SCALE GENOMIC DNA]</scope>
    <source>
        <strain evidence="2">F 1598</strain>
    </source>
</reference>
<feature type="non-terminal residue" evidence="1">
    <location>
        <position position="1"/>
    </location>
</feature>
<evidence type="ECO:0008006" key="3">
    <source>
        <dbReference type="Google" id="ProtNLM"/>
    </source>
</evidence>
<protein>
    <recommendedName>
        <fullName evidence="3">Fungal-type protein kinase domain-containing protein</fullName>
    </recommendedName>
</protein>
<sequence>FAPSLEFINSSAHLDCSGQSEFSFDIKPNICVYTTTSECRGRTDVARSELLIEFKWHSSDDPFFDPHTPTCADTIGQITSYAAAQLGSQFRTHIYSILVIKDYARVIRWDRTGAIVTEPIYYNVDPTLAEFFRRY</sequence>
<organism evidence="1 2">
    <name type="scientific">Piloderma croceum (strain F 1598)</name>
    <dbReference type="NCBI Taxonomy" id="765440"/>
    <lineage>
        <taxon>Eukaryota</taxon>
        <taxon>Fungi</taxon>
        <taxon>Dikarya</taxon>
        <taxon>Basidiomycota</taxon>
        <taxon>Agaricomycotina</taxon>
        <taxon>Agaricomycetes</taxon>
        <taxon>Agaricomycetidae</taxon>
        <taxon>Atheliales</taxon>
        <taxon>Atheliaceae</taxon>
        <taxon>Piloderma</taxon>
    </lineage>
</organism>
<accession>A0A0C3F4D8</accession>
<keyword evidence="2" id="KW-1185">Reference proteome</keyword>
<dbReference type="EMBL" id="KN833056">
    <property type="protein sequence ID" value="KIM74741.1"/>
    <property type="molecule type" value="Genomic_DNA"/>
</dbReference>
<reference evidence="1 2" key="1">
    <citation type="submission" date="2014-04" db="EMBL/GenBank/DDBJ databases">
        <authorList>
            <consortium name="DOE Joint Genome Institute"/>
            <person name="Kuo A."/>
            <person name="Tarkka M."/>
            <person name="Buscot F."/>
            <person name="Kohler A."/>
            <person name="Nagy L.G."/>
            <person name="Floudas D."/>
            <person name="Copeland A."/>
            <person name="Barry K.W."/>
            <person name="Cichocki N."/>
            <person name="Veneault-Fourrey C."/>
            <person name="LaButti K."/>
            <person name="Lindquist E.A."/>
            <person name="Lipzen A."/>
            <person name="Lundell T."/>
            <person name="Morin E."/>
            <person name="Murat C."/>
            <person name="Sun H."/>
            <person name="Tunlid A."/>
            <person name="Henrissat B."/>
            <person name="Grigoriev I.V."/>
            <person name="Hibbett D.S."/>
            <person name="Martin F."/>
            <person name="Nordberg H.P."/>
            <person name="Cantor M.N."/>
            <person name="Hua S.X."/>
        </authorList>
    </citation>
    <scope>NUCLEOTIDE SEQUENCE [LARGE SCALE GENOMIC DNA]</scope>
    <source>
        <strain evidence="1 2">F 1598</strain>
    </source>
</reference>